<protein>
    <submittedName>
        <fullName evidence="1">Uncharacterized protein</fullName>
    </submittedName>
</protein>
<name>A0ACC2BKH2_DIPCM</name>
<sequence>MSMIRNYADMAILPSNIDELYAGFTTSPLSFITFLLIVGWWIFRHRFNQRHNKGPKTWPVIGCIIEQAKNFNFLHDWLLNYFKETPTFSVPMMTVNNTFTSTPANVEYILKTNFANYPKGERIQERFIDMMGLGIFNVDGDLWHQQRKVSTVEFASSKLRDLSTQAFREQALKLGKVLLLATQTSQVVDLQDLFMRLTLDSICKIGFGVDVGCLTPSLPIIPFAAAFDEANELLIRRYVDFTWKIKRALNIGSEARLRKCIEVVNSFLYEVIEARRAEMQLNSFEQNEKRADILSRFMSLTGPDAYDDKMLRDVVVNFIIAGRDTTALTLSWLFSQLCKHPDVIHKILFEVSAVLNEEDTSCIATEQLGLWDKMVNFAQRLNYQNLNKMQYLHATITETLRLYPAVPLETKKVKSDDTLPDGTPVKQGNFVSFAPYSMGRLERIWGPDADEFKPERWLVDGVFQPQSPFKLTAFQAGPRICLGKDSAYLQMKMTTAILLKFFKFDLVVGQSLSYRMMVVLYIANGLKAVVSLRQGEAL</sequence>
<gene>
    <name evidence="1" type="ORF">O6H91_15G073300</name>
</gene>
<evidence type="ECO:0000313" key="2">
    <source>
        <dbReference type="Proteomes" id="UP001162992"/>
    </source>
</evidence>
<keyword evidence="2" id="KW-1185">Reference proteome</keyword>
<accession>A0ACC2BKH2</accession>
<proteinExistence type="predicted"/>
<comment type="caution">
    <text evidence="1">The sequence shown here is derived from an EMBL/GenBank/DDBJ whole genome shotgun (WGS) entry which is preliminary data.</text>
</comment>
<organism evidence="1 2">
    <name type="scientific">Diphasiastrum complanatum</name>
    <name type="common">Issler's clubmoss</name>
    <name type="synonym">Lycopodium complanatum</name>
    <dbReference type="NCBI Taxonomy" id="34168"/>
    <lineage>
        <taxon>Eukaryota</taxon>
        <taxon>Viridiplantae</taxon>
        <taxon>Streptophyta</taxon>
        <taxon>Embryophyta</taxon>
        <taxon>Tracheophyta</taxon>
        <taxon>Lycopodiopsida</taxon>
        <taxon>Lycopodiales</taxon>
        <taxon>Lycopodiaceae</taxon>
        <taxon>Lycopodioideae</taxon>
        <taxon>Diphasiastrum</taxon>
    </lineage>
</organism>
<dbReference type="EMBL" id="CM055106">
    <property type="protein sequence ID" value="KAJ7529974.1"/>
    <property type="molecule type" value="Genomic_DNA"/>
</dbReference>
<reference evidence="2" key="1">
    <citation type="journal article" date="2024" name="Proc. Natl. Acad. Sci. U.S.A.">
        <title>Extraordinary preservation of gene collinearity over three hundred million years revealed in homosporous lycophytes.</title>
        <authorList>
            <person name="Li C."/>
            <person name="Wickell D."/>
            <person name="Kuo L.Y."/>
            <person name="Chen X."/>
            <person name="Nie B."/>
            <person name="Liao X."/>
            <person name="Peng D."/>
            <person name="Ji J."/>
            <person name="Jenkins J."/>
            <person name="Williams M."/>
            <person name="Shu S."/>
            <person name="Plott C."/>
            <person name="Barry K."/>
            <person name="Rajasekar S."/>
            <person name="Grimwood J."/>
            <person name="Han X."/>
            <person name="Sun S."/>
            <person name="Hou Z."/>
            <person name="He W."/>
            <person name="Dai G."/>
            <person name="Sun C."/>
            <person name="Schmutz J."/>
            <person name="Leebens-Mack J.H."/>
            <person name="Li F.W."/>
            <person name="Wang L."/>
        </authorList>
    </citation>
    <scope>NUCLEOTIDE SEQUENCE [LARGE SCALE GENOMIC DNA]</scope>
    <source>
        <strain evidence="2">cv. PW_Plant_1</strain>
    </source>
</reference>
<dbReference type="Proteomes" id="UP001162992">
    <property type="component" value="Chromosome 15"/>
</dbReference>
<evidence type="ECO:0000313" key="1">
    <source>
        <dbReference type="EMBL" id="KAJ7529974.1"/>
    </source>
</evidence>